<comment type="caution">
    <text evidence="3">The sequence shown here is derived from an EMBL/GenBank/DDBJ whole genome shotgun (WGS) entry which is preliminary data.</text>
</comment>
<feature type="domain" description="AsmA" evidence="2">
    <location>
        <begin position="322"/>
        <end position="532"/>
    </location>
</feature>
<evidence type="ECO:0000259" key="2">
    <source>
        <dbReference type="Pfam" id="PF05170"/>
    </source>
</evidence>
<gene>
    <name evidence="3" type="ORF">Q5H94_15020</name>
</gene>
<evidence type="ECO:0000313" key="4">
    <source>
        <dbReference type="Proteomes" id="UP001176468"/>
    </source>
</evidence>
<dbReference type="InterPro" id="IPR007844">
    <property type="entry name" value="AsmA"/>
</dbReference>
<evidence type="ECO:0000313" key="3">
    <source>
        <dbReference type="EMBL" id="MDO7843644.1"/>
    </source>
</evidence>
<evidence type="ECO:0000256" key="1">
    <source>
        <dbReference type="SAM" id="MobiDB-lite"/>
    </source>
</evidence>
<protein>
    <submittedName>
        <fullName evidence="3">AsmA family protein</fullName>
    </submittedName>
</protein>
<accession>A0ABT9A1E1</accession>
<dbReference type="EMBL" id="JAUQSZ010000010">
    <property type="protein sequence ID" value="MDO7843644.1"/>
    <property type="molecule type" value="Genomic_DNA"/>
</dbReference>
<reference evidence="3" key="1">
    <citation type="submission" date="2023-07" db="EMBL/GenBank/DDBJ databases">
        <authorList>
            <person name="Kim M.K."/>
        </authorList>
    </citation>
    <scope>NUCLEOTIDE SEQUENCE</scope>
    <source>
        <strain evidence="3">CA1-15</strain>
    </source>
</reference>
<sequence length="643" mass="67354">MTMTPATRSLLRLAGWVVAILAGLAALLVLALGFLPPGLAKTFAEQRLSASYGAPVTIGAITRDQTFSYTPDLAIRDIRIQQPGWAGPGDFMRIRAVKLRLSIFGALFGHSAPEKLTIEGADIALVRLADGTSNWGRKRKPGDPPPKDSTPKLKDLIVTDSRVSLRDARRGLVLAGPVSVDAARGLRVTALGTFQQTPTTLELRGGRVTGIDPAAAYPVEVHLASPALTLDAKGSMDGVFDTRHFAATMTARAPSLKNLDRLIEAGLFGTQPIALIAKIRHEGRDWYVDSIGGGIGRSRFVGRATVKKHDVGDVQRTVIDATIRASQFDFDDLSDAQGQAQAARSRAAAGPRVLPPTRINLSKLWKTDGRIAFRIDRILAGKGTVFRTLNGVIELDHKVLTVRNVNATLADGRMGGTITVNHREGRPKLNVDLRLEGLTLDALIGSPGQISGPVRGRILLDGEGDTVREALGNASGRAAMVATSGSLKATVADVLGQDLGGTIGHAIFHPSERVPLRCLVANFSGRGGVLSPSPLAIDTGSSIGRGSGRINLRDETIALSLSGAKRGGAALRIVDPIGVGGTLTKPEVSIAGSAAPGAPTTGGIFKAVGRSLKDALGLGSREAPPRLAFVPLDCGKMAAAALR</sequence>
<feature type="region of interest" description="Disordered" evidence="1">
    <location>
        <begin position="134"/>
        <end position="153"/>
    </location>
</feature>
<name>A0ABT9A1E1_9SPHN</name>
<feature type="domain" description="AsmA" evidence="2">
    <location>
        <begin position="12"/>
        <end position="143"/>
    </location>
</feature>
<dbReference type="Proteomes" id="UP001176468">
    <property type="component" value="Unassembled WGS sequence"/>
</dbReference>
<keyword evidence="4" id="KW-1185">Reference proteome</keyword>
<feature type="compositionally biased region" description="Basic and acidic residues" evidence="1">
    <location>
        <begin position="141"/>
        <end position="153"/>
    </location>
</feature>
<proteinExistence type="predicted"/>
<dbReference type="RefSeq" id="WP_304562099.1">
    <property type="nucleotide sequence ID" value="NZ_JAUQSZ010000010.1"/>
</dbReference>
<organism evidence="3 4">
    <name type="scientific">Sphingomonas immobilis</name>
    <dbReference type="NCBI Taxonomy" id="3063997"/>
    <lineage>
        <taxon>Bacteria</taxon>
        <taxon>Pseudomonadati</taxon>
        <taxon>Pseudomonadota</taxon>
        <taxon>Alphaproteobacteria</taxon>
        <taxon>Sphingomonadales</taxon>
        <taxon>Sphingomonadaceae</taxon>
        <taxon>Sphingomonas</taxon>
    </lineage>
</organism>
<dbReference type="Pfam" id="PF05170">
    <property type="entry name" value="AsmA"/>
    <property type="match status" value="2"/>
</dbReference>
<dbReference type="PANTHER" id="PTHR30441">
    <property type="entry name" value="DUF748 DOMAIN-CONTAINING PROTEIN"/>
    <property type="match status" value="1"/>
</dbReference>
<dbReference type="PANTHER" id="PTHR30441:SF8">
    <property type="entry name" value="DUF748 DOMAIN-CONTAINING PROTEIN"/>
    <property type="match status" value="1"/>
</dbReference>
<dbReference type="InterPro" id="IPR052894">
    <property type="entry name" value="AsmA-related"/>
</dbReference>